<sequence>MTDTNPPRPARLDVRPVKRPIWQRFSLVWLAPVLALAVSLGAAWKNYADRGTLIVISFENAAGVAAGETLIKYRDVTVGKVETVEFAPGLGDVLVHARIDKDVAPYLDDDAEFWVVRPDVSVRGITGLDTVLSGVYIQGNWDTEADVAQFEFTGLERPTLTLAGQDGTRIILRATDGSTVSAGAPVLHKGIEVGYLETPELNFDGSEVIVAAFIESPYDRRITTSTRFWDTSGFSVSFGAGGVSLNVNSLASLIEGGVAFDTVVSGGATIDDGHLFSIFNNEQSARESLFTDPDAELLHVAVLFEESVSGLTVGSEVRFQGIRVGEVSEISAIVVGEGDTAQVRLQTVLAIEPARLGMPAGSTNDDAIALLSDFVSRGLRARMVTGNILSGSLMIQLAEIEDALPAIMTRAVGPYPVIPTTDSQISDVAATAEGVLARINALPVEELMDGAIDLMDSLERLANDDSTRQAPQSLVALLDESRALIANDDLQNVPADLRAVIAELDSIVARANELDIVGDIDGVVASAAQTVASIQTATQNLPQITANIEALTAKANALELEALVASAGSTLDSIDALIASDDTMDLPGTVNGALDEMRVFLAEVREGGAIENVNAVLASANEAAQAVEEAVAGLPELSARANSLVAQTQAVIESYGERSRFNAETMATLRDIQSAADALTALARTIQRNPSSLLTGR</sequence>
<feature type="transmembrane region" description="Helical" evidence="8">
    <location>
        <begin position="21"/>
        <end position="44"/>
    </location>
</feature>
<evidence type="ECO:0000256" key="3">
    <source>
        <dbReference type="ARBA" id="ARBA00022519"/>
    </source>
</evidence>
<feature type="domain" description="Mce/MlaD" evidence="9">
    <location>
        <begin position="302"/>
        <end position="397"/>
    </location>
</feature>
<reference evidence="11" key="1">
    <citation type="submission" date="2016-10" db="EMBL/GenBank/DDBJ databases">
        <authorList>
            <person name="Varghese N."/>
            <person name="Submissions S."/>
        </authorList>
    </citation>
    <scope>NUCLEOTIDE SEQUENCE [LARGE SCALE GENOMIC DNA]</scope>
    <source>
        <strain evidence="11">DSM 26879</strain>
    </source>
</reference>
<dbReference type="PANTHER" id="PTHR30462:SF2">
    <property type="entry name" value="INTERMEMBRANE TRANSPORT PROTEIN PQIB"/>
    <property type="match status" value="1"/>
</dbReference>
<dbReference type="GO" id="GO:0005886">
    <property type="term" value="C:plasma membrane"/>
    <property type="evidence" value="ECO:0007669"/>
    <property type="project" value="UniProtKB-SubCell"/>
</dbReference>
<evidence type="ECO:0000256" key="6">
    <source>
        <dbReference type="ARBA" id="ARBA00023136"/>
    </source>
</evidence>
<organism evidence="10 11">
    <name type="scientific">Yoonia tamlensis</name>
    <dbReference type="NCBI Taxonomy" id="390270"/>
    <lineage>
        <taxon>Bacteria</taxon>
        <taxon>Pseudomonadati</taxon>
        <taxon>Pseudomonadota</taxon>
        <taxon>Alphaproteobacteria</taxon>
        <taxon>Rhodobacterales</taxon>
        <taxon>Paracoccaceae</taxon>
        <taxon>Yoonia</taxon>
    </lineage>
</organism>
<feature type="coiled-coil region" evidence="7">
    <location>
        <begin position="534"/>
        <end position="561"/>
    </location>
</feature>
<feature type="domain" description="Mce/MlaD" evidence="9">
    <location>
        <begin position="167"/>
        <end position="227"/>
    </location>
</feature>
<dbReference type="RefSeq" id="WP_090199119.1">
    <property type="nucleotide sequence ID" value="NZ_FOYP01000001.1"/>
</dbReference>
<evidence type="ECO:0000256" key="1">
    <source>
        <dbReference type="ARBA" id="ARBA00004533"/>
    </source>
</evidence>
<dbReference type="InterPro" id="IPR003399">
    <property type="entry name" value="Mce/MlaD"/>
</dbReference>
<protein>
    <submittedName>
        <fullName evidence="10">Paraquat-inducible protein B</fullName>
    </submittedName>
</protein>
<keyword evidence="5 8" id="KW-1133">Transmembrane helix</keyword>
<dbReference type="Pfam" id="PF02470">
    <property type="entry name" value="MlaD"/>
    <property type="match status" value="3"/>
</dbReference>
<keyword evidence="3" id="KW-0997">Cell inner membrane</keyword>
<evidence type="ECO:0000256" key="4">
    <source>
        <dbReference type="ARBA" id="ARBA00022692"/>
    </source>
</evidence>
<dbReference type="PANTHER" id="PTHR30462">
    <property type="entry name" value="INTERMEMBRANE TRANSPORT PROTEIN PQIB-RELATED"/>
    <property type="match status" value="1"/>
</dbReference>
<proteinExistence type="predicted"/>
<name>A0A1I6GKH1_9RHOB</name>
<dbReference type="EMBL" id="FOYP01000001">
    <property type="protein sequence ID" value="SFR42639.1"/>
    <property type="molecule type" value="Genomic_DNA"/>
</dbReference>
<evidence type="ECO:0000313" key="10">
    <source>
        <dbReference type="EMBL" id="SFR42639.1"/>
    </source>
</evidence>
<evidence type="ECO:0000256" key="8">
    <source>
        <dbReference type="SAM" id="Phobius"/>
    </source>
</evidence>
<keyword evidence="4 8" id="KW-0812">Transmembrane</keyword>
<dbReference type="STRING" id="390270.SAMN04488005_1801"/>
<gene>
    <name evidence="10" type="ORF">SAMN04488005_1801</name>
</gene>
<evidence type="ECO:0000256" key="7">
    <source>
        <dbReference type="SAM" id="Coils"/>
    </source>
</evidence>
<keyword evidence="6 8" id="KW-0472">Membrane</keyword>
<dbReference type="OrthoDB" id="9806984at2"/>
<evidence type="ECO:0000256" key="2">
    <source>
        <dbReference type="ARBA" id="ARBA00022475"/>
    </source>
</evidence>
<dbReference type="Proteomes" id="UP000199478">
    <property type="component" value="Unassembled WGS sequence"/>
</dbReference>
<evidence type="ECO:0000259" key="9">
    <source>
        <dbReference type="Pfam" id="PF02470"/>
    </source>
</evidence>
<comment type="subcellular location">
    <subcellularLocation>
        <location evidence="1">Cell inner membrane</location>
    </subcellularLocation>
</comment>
<keyword evidence="2" id="KW-1003">Cell membrane</keyword>
<dbReference type="InterPro" id="IPR051800">
    <property type="entry name" value="PqiA-PqiB_transport"/>
</dbReference>
<keyword evidence="11" id="KW-1185">Reference proteome</keyword>
<accession>A0A1I6GKH1</accession>
<feature type="domain" description="Mce/MlaD" evidence="9">
    <location>
        <begin position="51"/>
        <end position="138"/>
    </location>
</feature>
<evidence type="ECO:0000256" key="5">
    <source>
        <dbReference type="ARBA" id="ARBA00022989"/>
    </source>
</evidence>
<dbReference type="AlphaFoldDB" id="A0A1I6GKH1"/>
<keyword evidence="7" id="KW-0175">Coiled coil</keyword>
<evidence type="ECO:0000313" key="11">
    <source>
        <dbReference type="Proteomes" id="UP000199478"/>
    </source>
</evidence>